<reference evidence="2" key="1">
    <citation type="journal article" name="BMC Genomics">
        <title>Long-read sequencing and de novo genome assembly of marine medaka (Oryzias melastigma).</title>
        <authorList>
            <person name="Liang P."/>
            <person name="Saqib H.S.A."/>
            <person name="Ni X."/>
            <person name="Shen Y."/>
        </authorList>
    </citation>
    <scope>NUCLEOTIDE SEQUENCE</scope>
    <source>
        <strain evidence="2">Bigg-433</strain>
    </source>
</reference>
<evidence type="ECO:0000313" key="2">
    <source>
        <dbReference type="EMBL" id="KAF6723904.1"/>
    </source>
</evidence>
<proteinExistence type="predicted"/>
<dbReference type="EMBL" id="WKFB01000413">
    <property type="protein sequence ID" value="KAF6723904.1"/>
    <property type="molecule type" value="Genomic_DNA"/>
</dbReference>
<accession>A0A834C755</accession>
<evidence type="ECO:0000256" key="1">
    <source>
        <dbReference type="SAM" id="MobiDB-lite"/>
    </source>
</evidence>
<sequence>MDSFVGEGFSDVSFLLRGILFQNQNHSGLGQFGPTEPRSQFPRRPEEGAALAALQQQKKTRRVTPQSSERF</sequence>
<gene>
    <name evidence="2" type="ORF">FQA47_015736</name>
</gene>
<organism evidence="2 3">
    <name type="scientific">Oryzias melastigma</name>
    <name type="common">Marine medaka</name>
    <dbReference type="NCBI Taxonomy" id="30732"/>
    <lineage>
        <taxon>Eukaryota</taxon>
        <taxon>Metazoa</taxon>
        <taxon>Chordata</taxon>
        <taxon>Craniata</taxon>
        <taxon>Vertebrata</taxon>
        <taxon>Euteleostomi</taxon>
        <taxon>Actinopterygii</taxon>
        <taxon>Neopterygii</taxon>
        <taxon>Teleostei</taxon>
        <taxon>Neoteleostei</taxon>
        <taxon>Acanthomorphata</taxon>
        <taxon>Ovalentaria</taxon>
        <taxon>Atherinomorphae</taxon>
        <taxon>Beloniformes</taxon>
        <taxon>Adrianichthyidae</taxon>
        <taxon>Oryziinae</taxon>
        <taxon>Oryzias</taxon>
    </lineage>
</organism>
<name>A0A834C755_ORYME</name>
<protein>
    <submittedName>
        <fullName evidence="2">Uncharacterized protein</fullName>
    </submittedName>
</protein>
<feature type="region of interest" description="Disordered" evidence="1">
    <location>
        <begin position="51"/>
        <end position="71"/>
    </location>
</feature>
<dbReference type="AlphaFoldDB" id="A0A834C755"/>
<evidence type="ECO:0000313" key="3">
    <source>
        <dbReference type="Proteomes" id="UP000646548"/>
    </source>
</evidence>
<comment type="caution">
    <text evidence="2">The sequence shown here is derived from an EMBL/GenBank/DDBJ whole genome shotgun (WGS) entry which is preliminary data.</text>
</comment>
<dbReference type="Proteomes" id="UP000646548">
    <property type="component" value="Unassembled WGS sequence"/>
</dbReference>